<sequence>MARLQSFFIPVPGVHSSANQGQAGLEARPGRIPRHTIGQSFIMVTEFSSLIITYNVKKAHGLIEKNLEAVCDGGITLERSHGCSKPRSSQCERLTLIQIGGLLAGLRIALALGSPPR</sequence>
<dbReference type="AlphaFoldDB" id="A0A8J4UKK5"/>
<dbReference type="Proteomes" id="UP000727407">
    <property type="component" value="Unassembled WGS sequence"/>
</dbReference>
<name>A0A8J4UKK5_CLAMG</name>
<organism evidence="1 2">
    <name type="scientific">Clarias magur</name>
    <name type="common">Asian catfish</name>
    <name type="synonym">Macropteronotus magur</name>
    <dbReference type="NCBI Taxonomy" id="1594786"/>
    <lineage>
        <taxon>Eukaryota</taxon>
        <taxon>Metazoa</taxon>
        <taxon>Chordata</taxon>
        <taxon>Craniata</taxon>
        <taxon>Vertebrata</taxon>
        <taxon>Euteleostomi</taxon>
        <taxon>Actinopterygii</taxon>
        <taxon>Neopterygii</taxon>
        <taxon>Teleostei</taxon>
        <taxon>Ostariophysi</taxon>
        <taxon>Siluriformes</taxon>
        <taxon>Clariidae</taxon>
        <taxon>Clarias</taxon>
    </lineage>
</organism>
<protein>
    <submittedName>
        <fullName evidence="1">Uncharacterized protein</fullName>
    </submittedName>
</protein>
<comment type="caution">
    <text evidence="1">The sequence shown here is derived from an EMBL/GenBank/DDBJ whole genome shotgun (WGS) entry which is preliminary data.</text>
</comment>
<evidence type="ECO:0000313" key="2">
    <source>
        <dbReference type="Proteomes" id="UP000727407"/>
    </source>
</evidence>
<dbReference type="EMBL" id="QNUK01000075">
    <property type="protein sequence ID" value="KAF5903324.1"/>
    <property type="molecule type" value="Genomic_DNA"/>
</dbReference>
<proteinExistence type="predicted"/>
<reference evidence="1" key="1">
    <citation type="submission" date="2020-07" db="EMBL/GenBank/DDBJ databases">
        <title>Clarias magur genome sequencing, assembly and annotation.</title>
        <authorList>
            <person name="Kushwaha B."/>
            <person name="Kumar R."/>
            <person name="Das P."/>
            <person name="Joshi C.G."/>
            <person name="Kumar D."/>
            <person name="Nagpure N.S."/>
            <person name="Pandey M."/>
            <person name="Agarwal S."/>
            <person name="Srivastava S."/>
            <person name="Singh M."/>
            <person name="Sahoo L."/>
            <person name="Jayasankar P."/>
            <person name="Meher P.K."/>
            <person name="Koringa P.G."/>
            <person name="Iquebal M.A."/>
            <person name="Das S.P."/>
            <person name="Bit A."/>
            <person name="Patnaik S."/>
            <person name="Patel N."/>
            <person name="Shah T.M."/>
            <person name="Hinsu A."/>
            <person name="Jena J.K."/>
        </authorList>
    </citation>
    <scope>NUCLEOTIDE SEQUENCE</scope>
    <source>
        <strain evidence="1">CIFAMagur01</strain>
        <tissue evidence="1">Testis</tissue>
    </source>
</reference>
<accession>A0A8J4UKK5</accession>
<evidence type="ECO:0000313" key="1">
    <source>
        <dbReference type="EMBL" id="KAF5903324.1"/>
    </source>
</evidence>
<keyword evidence="2" id="KW-1185">Reference proteome</keyword>
<gene>
    <name evidence="1" type="ORF">DAT39_006952</name>
</gene>